<dbReference type="EMBL" id="MK174290">
    <property type="protein sequence ID" value="QBZ81662.1"/>
    <property type="molecule type" value="Genomic_DNA"/>
</dbReference>
<evidence type="ECO:0000313" key="2">
    <source>
        <dbReference type="EMBL" id="QBZ81662.1"/>
    </source>
</evidence>
<organism evidence="2 3">
    <name type="scientific">Pandoravirus celtis</name>
    <dbReference type="NCBI Taxonomy" id="2568002"/>
    <lineage>
        <taxon>Viruses</taxon>
        <taxon>Pandoravirus</taxon>
    </lineage>
</organism>
<keyword evidence="1" id="KW-1133">Transmembrane helix</keyword>
<gene>
    <name evidence="2" type="ORF">pclt_cds_1079</name>
</gene>
<keyword evidence="1" id="KW-0812">Transmembrane</keyword>
<dbReference type="Proteomes" id="UP001237152">
    <property type="component" value="Segment"/>
</dbReference>
<feature type="transmembrane region" description="Helical" evidence="1">
    <location>
        <begin position="36"/>
        <end position="59"/>
    </location>
</feature>
<accession>A0A4D6EJZ5</accession>
<evidence type="ECO:0000256" key="1">
    <source>
        <dbReference type="SAM" id="Phobius"/>
    </source>
</evidence>
<sequence>MRQRSCDEIDVEAVPVDAIDNDDDKMLSTRWRLCRLLRILCVIAALGLGVWTLAAVVPSTNMRPYAWMVACAVAAAVVVGSLWWCATRRLAPRLRRRRRRLDGPCCCAVQ</sequence>
<protein>
    <recommendedName>
        <fullName evidence="4">Transmembrane protein</fullName>
    </recommendedName>
</protein>
<feature type="transmembrane region" description="Helical" evidence="1">
    <location>
        <begin position="65"/>
        <end position="86"/>
    </location>
</feature>
<name>A0A4D6EJZ5_9VIRU</name>
<reference evidence="2" key="1">
    <citation type="journal article" date="2019" name="Front. Microbiol.">
        <title>Pandoravirus Celtis Illustrates the Microevolution Processes at Work in the Giant Pandoraviridae Genomes.</title>
        <authorList>
            <person name="Legendre M."/>
            <person name="Alempic J.M."/>
            <person name="Philippe N."/>
            <person name="Lartigue A."/>
            <person name="Jeudy S."/>
            <person name="Poirot O."/>
            <person name="Ta N.T."/>
            <person name="Nin S."/>
            <person name="Coute Y."/>
            <person name="Abergel C."/>
            <person name="Claverie J.M."/>
        </authorList>
    </citation>
    <scope>NUCLEOTIDE SEQUENCE</scope>
</reference>
<proteinExistence type="predicted"/>
<evidence type="ECO:0008006" key="4">
    <source>
        <dbReference type="Google" id="ProtNLM"/>
    </source>
</evidence>
<evidence type="ECO:0000313" key="3">
    <source>
        <dbReference type="Proteomes" id="UP001237152"/>
    </source>
</evidence>
<keyword evidence="1" id="KW-0472">Membrane</keyword>